<sequence length="511" mass="57711">MMEDSLSIPKAGDESHAEVMGPSTIASHPTDRWDAATWTGKVLGEPSVQASRHKLTESMRGFLQEASKDDQIAHEASRNKVLNILRDVKAQHDARYPPDTLDGEVRLVDSIKSACRRASETAHEYTKIMDIMVGQAPEYVALAYGAVKILLVTHNNYLEMKDNVSTWMGKIRANFDLVDHLTAYYPSKRLVDAIIQMYDSFQTFLAEALKFYTRSRLRHALTSFKKPWTSLEPIVDSISDTYTRIMDLIIFSTHYNSELGLRISQASLSTNNLVLAKLTHLSNLVADNIIRFPTAKDTNETGGLFRQMVEAKMEQHYMVDPHQTKAEAVLDDEIIKPPSLDDQLSAIFEDLADFDKAAAEQQEMIEQLPEMEAHRLTKRSIWRANRFVEWLEAKSSQLLWVDGGHVLQRQTFNASFVTPILLFGDSNSETGCLVLRHFCGDFSSRPSNHRALIQALLRQLLKRRPDVWPSVSGEFTKENAGDIRKLWSMFVGCINRLLPTAHSSSSTALIA</sequence>
<proteinExistence type="predicted"/>
<reference evidence="3" key="1">
    <citation type="journal article" date="2021" name="Nat. Commun.">
        <title>Genetic determinants of endophytism in the Arabidopsis root mycobiome.</title>
        <authorList>
            <person name="Mesny F."/>
            <person name="Miyauchi S."/>
            <person name="Thiergart T."/>
            <person name="Pickel B."/>
            <person name="Atanasova L."/>
            <person name="Karlsson M."/>
            <person name="Huettel B."/>
            <person name="Barry K.W."/>
            <person name="Haridas S."/>
            <person name="Chen C."/>
            <person name="Bauer D."/>
            <person name="Andreopoulos W."/>
            <person name="Pangilinan J."/>
            <person name="LaButti K."/>
            <person name="Riley R."/>
            <person name="Lipzen A."/>
            <person name="Clum A."/>
            <person name="Drula E."/>
            <person name="Henrissat B."/>
            <person name="Kohler A."/>
            <person name="Grigoriev I.V."/>
            <person name="Martin F.M."/>
            <person name="Hacquard S."/>
        </authorList>
    </citation>
    <scope>NUCLEOTIDE SEQUENCE</scope>
    <source>
        <strain evidence="3">MPI-CAGE-AT-0016</strain>
    </source>
</reference>
<keyword evidence="4" id="KW-1185">Reference proteome</keyword>
<evidence type="ECO:0000256" key="1">
    <source>
        <dbReference type="SAM" id="MobiDB-lite"/>
    </source>
</evidence>
<evidence type="ECO:0000313" key="3">
    <source>
        <dbReference type="EMBL" id="KAH7353684.1"/>
    </source>
</evidence>
<comment type="caution">
    <text evidence="3">The sequence shown here is derived from an EMBL/GenBank/DDBJ whole genome shotgun (WGS) entry which is preliminary data.</text>
</comment>
<dbReference type="OrthoDB" id="4835296at2759"/>
<organism evidence="3 4">
    <name type="scientific">Plectosphaerella cucumerina</name>
    <dbReference type="NCBI Taxonomy" id="40658"/>
    <lineage>
        <taxon>Eukaryota</taxon>
        <taxon>Fungi</taxon>
        <taxon>Dikarya</taxon>
        <taxon>Ascomycota</taxon>
        <taxon>Pezizomycotina</taxon>
        <taxon>Sordariomycetes</taxon>
        <taxon>Hypocreomycetidae</taxon>
        <taxon>Glomerellales</taxon>
        <taxon>Plectosphaerellaceae</taxon>
        <taxon>Plectosphaerella</taxon>
    </lineage>
</organism>
<evidence type="ECO:0000313" key="4">
    <source>
        <dbReference type="Proteomes" id="UP000813385"/>
    </source>
</evidence>
<accession>A0A8K0TE29</accession>
<feature type="domain" description="DUF7708" evidence="2">
    <location>
        <begin position="116"/>
        <end position="249"/>
    </location>
</feature>
<dbReference type="AlphaFoldDB" id="A0A8K0TE29"/>
<protein>
    <recommendedName>
        <fullName evidence="2">DUF7708 domain-containing protein</fullName>
    </recommendedName>
</protein>
<gene>
    <name evidence="3" type="ORF">B0T11DRAFT_119908</name>
</gene>
<dbReference type="Proteomes" id="UP000813385">
    <property type="component" value="Unassembled WGS sequence"/>
</dbReference>
<dbReference type="Pfam" id="PF24809">
    <property type="entry name" value="DUF7708"/>
    <property type="match status" value="1"/>
</dbReference>
<dbReference type="InterPro" id="IPR056125">
    <property type="entry name" value="DUF7708"/>
</dbReference>
<evidence type="ECO:0000259" key="2">
    <source>
        <dbReference type="Pfam" id="PF24809"/>
    </source>
</evidence>
<dbReference type="EMBL" id="JAGPXD010000005">
    <property type="protein sequence ID" value="KAH7353684.1"/>
    <property type="molecule type" value="Genomic_DNA"/>
</dbReference>
<name>A0A8K0TE29_9PEZI</name>
<feature type="region of interest" description="Disordered" evidence="1">
    <location>
        <begin position="1"/>
        <end position="30"/>
    </location>
</feature>